<proteinExistence type="predicted"/>
<evidence type="ECO:0000313" key="1">
    <source>
        <dbReference type="EMBL" id="MCU6798143.1"/>
    </source>
</evidence>
<evidence type="ECO:0008006" key="3">
    <source>
        <dbReference type="Google" id="ProtNLM"/>
    </source>
</evidence>
<dbReference type="Proteomes" id="UP001652445">
    <property type="component" value="Unassembled WGS sequence"/>
</dbReference>
<accession>A0ABT2UU49</accession>
<dbReference type="EMBL" id="JAOQIO010000124">
    <property type="protein sequence ID" value="MCU6798143.1"/>
    <property type="molecule type" value="Genomic_DNA"/>
</dbReference>
<keyword evidence="2" id="KW-1185">Reference proteome</keyword>
<organism evidence="1 2">
    <name type="scientific">Paenibacillus baimaensis</name>
    <dbReference type="NCBI Taxonomy" id="2982185"/>
    <lineage>
        <taxon>Bacteria</taxon>
        <taxon>Bacillati</taxon>
        <taxon>Bacillota</taxon>
        <taxon>Bacilli</taxon>
        <taxon>Bacillales</taxon>
        <taxon>Paenibacillaceae</taxon>
        <taxon>Paenibacillus</taxon>
    </lineage>
</organism>
<reference evidence="1 2" key="1">
    <citation type="submission" date="2022-09" db="EMBL/GenBank/DDBJ databases">
        <authorList>
            <person name="Han X.L."/>
            <person name="Wang Q."/>
            <person name="Lu T."/>
        </authorList>
    </citation>
    <scope>NUCLEOTIDE SEQUENCE [LARGE SCALE GENOMIC DNA]</scope>
    <source>
        <strain evidence="1 2">WQ 127069</strain>
    </source>
</reference>
<comment type="caution">
    <text evidence="1">The sequence shown here is derived from an EMBL/GenBank/DDBJ whole genome shotgun (WGS) entry which is preliminary data.</text>
</comment>
<name>A0ABT2UU49_9BACL</name>
<protein>
    <recommendedName>
        <fullName evidence="3">DUF4433 domain-containing protein</fullName>
    </recommendedName>
</protein>
<dbReference type="Pfam" id="PF22531">
    <property type="entry name" value="DUF7002"/>
    <property type="match status" value="1"/>
</dbReference>
<sequence length="231" mass="26380">MKTAVIAAITKAKGRKSLYHFTRASNLSAIAHLDALLSSTRINPEFEGERRLLAKNVSYGDFLITINAHLKIVDSMIDAATTQEQFRACLDRHVFFWPTLRDCQKMVDTYARREPDEKFAVLEFDAQSLLLEHYAAVKLSKYDSGSSPRFPAHCSYKKSPDMFLPLEHFNTVISSLVPVKASEIREVLVEDQVMDVSKHLRAVYLDNREQLPDYWQCLMKPLADLKVTNGR</sequence>
<dbReference type="InterPro" id="IPR054271">
    <property type="entry name" value="DUF7002"/>
</dbReference>
<gene>
    <name evidence="1" type="ORF">OB236_39055</name>
</gene>
<dbReference type="RefSeq" id="WP_262688797.1">
    <property type="nucleotide sequence ID" value="NZ_JAOQIO010000124.1"/>
</dbReference>
<evidence type="ECO:0000313" key="2">
    <source>
        <dbReference type="Proteomes" id="UP001652445"/>
    </source>
</evidence>